<organism evidence="4 5">
    <name type="scientific">Obba rivulosa</name>
    <dbReference type="NCBI Taxonomy" id="1052685"/>
    <lineage>
        <taxon>Eukaryota</taxon>
        <taxon>Fungi</taxon>
        <taxon>Dikarya</taxon>
        <taxon>Basidiomycota</taxon>
        <taxon>Agaricomycotina</taxon>
        <taxon>Agaricomycetes</taxon>
        <taxon>Polyporales</taxon>
        <taxon>Gelatoporiaceae</taxon>
        <taxon>Obba</taxon>
    </lineage>
</organism>
<evidence type="ECO:0000313" key="4">
    <source>
        <dbReference type="EMBL" id="OCH93426.1"/>
    </source>
</evidence>
<dbReference type="OrthoDB" id="406505at2759"/>
<name>A0A8E2J2Q6_9APHY</name>
<evidence type="ECO:0000256" key="1">
    <source>
        <dbReference type="ARBA" id="ARBA00022729"/>
    </source>
</evidence>
<dbReference type="Gene3D" id="2.40.40.10">
    <property type="entry name" value="RlpA-like domain"/>
    <property type="match status" value="1"/>
</dbReference>
<keyword evidence="5" id="KW-1185">Reference proteome</keyword>
<dbReference type="PANTHER" id="PTHR31836:SF24">
    <property type="entry name" value="RLPA-LIKE PROTEIN DOUBLE-PSI BETA-BARREL DOMAIN-CONTAINING PROTEIN"/>
    <property type="match status" value="1"/>
</dbReference>
<dbReference type="PANTHER" id="PTHR31836">
    <property type="match status" value="1"/>
</dbReference>
<dbReference type="Pfam" id="PF03330">
    <property type="entry name" value="DPBB_1"/>
    <property type="match status" value="1"/>
</dbReference>
<feature type="signal peptide" evidence="2">
    <location>
        <begin position="1"/>
        <end position="20"/>
    </location>
</feature>
<dbReference type="AlphaFoldDB" id="A0A8E2J2Q6"/>
<dbReference type="Proteomes" id="UP000250043">
    <property type="component" value="Unassembled WGS sequence"/>
</dbReference>
<dbReference type="CDD" id="cd22191">
    <property type="entry name" value="DPBB_RlpA_EXP_N-like"/>
    <property type="match status" value="1"/>
</dbReference>
<feature type="domain" description="RlpA-like protein double-psi beta-barrel" evidence="3">
    <location>
        <begin position="142"/>
        <end position="237"/>
    </location>
</feature>
<dbReference type="InterPro" id="IPR009009">
    <property type="entry name" value="RlpA-like_DPBB"/>
</dbReference>
<evidence type="ECO:0000256" key="2">
    <source>
        <dbReference type="SAM" id="SignalP"/>
    </source>
</evidence>
<proteinExistence type="predicted"/>
<reference evidence="4 5" key="1">
    <citation type="submission" date="2016-07" db="EMBL/GenBank/DDBJ databases">
        <title>Draft genome of the white-rot fungus Obba rivulosa 3A-2.</title>
        <authorList>
            <consortium name="DOE Joint Genome Institute"/>
            <person name="Miettinen O."/>
            <person name="Riley R."/>
            <person name="Acob R."/>
            <person name="Barry K."/>
            <person name="Cullen D."/>
            <person name="De Vries R."/>
            <person name="Hainaut M."/>
            <person name="Hatakka A."/>
            <person name="Henrissat B."/>
            <person name="Hilden K."/>
            <person name="Kuo R."/>
            <person name="Labutti K."/>
            <person name="Lipzen A."/>
            <person name="Makela M.R."/>
            <person name="Sandor L."/>
            <person name="Spatafora J.W."/>
            <person name="Grigoriev I.V."/>
            <person name="Hibbett D.S."/>
        </authorList>
    </citation>
    <scope>NUCLEOTIDE SEQUENCE [LARGE SCALE GENOMIC DNA]</scope>
    <source>
        <strain evidence="4 5">3A-2</strain>
    </source>
</reference>
<gene>
    <name evidence="4" type="ORF">OBBRIDRAFT_832678</name>
</gene>
<dbReference type="InterPro" id="IPR051477">
    <property type="entry name" value="Expansin_CellWall"/>
</dbReference>
<dbReference type="EMBL" id="KV722355">
    <property type="protein sequence ID" value="OCH93426.1"/>
    <property type="molecule type" value="Genomic_DNA"/>
</dbReference>
<feature type="chain" id="PRO_5034948677" evidence="2">
    <location>
        <begin position="21"/>
        <end position="241"/>
    </location>
</feature>
<dbReference type="InterPro" id="IPR036908">
    <property type="entry name" value="RlpA-like_sf"/>
</dbReference>
<protein>
    <submittedName>
        <fullName evidence="4">Barwin-like endoglucanase</fullName>
    </submittedName>
</protein>
<evidence type="ECO:0000259" key="3">
    <source>
        <dbReference type="Pfam" id="PF03330"/>
    </source>
</evidence>
<evidence type="ECO:0000313" key="5">
    <source>
        <dbReference type="Proteomes" id="UP000250043"/>
    </source>
</evidence>
<keyword evidence="1 2" id="KW-0732">Signal</keyword>
<sequence>MMQILSILSVAFAATSAVSGLVIPVARDDTPSSYDSAALEPYDQYHARYMALGCENQHDSDFFNTCCHPLLAGESLSSRPAECTPASSSSSAAPVPTTAAPALTTAVPALTSSASALTSAVPVANVKAAASASVNAQVFTDGVATFFYQNGVAGACGTVHSDWDVIAAIDQDRYGDSGVESSLCGQQVLITNPANGKSVTVTIADDCPTCKNSDSIDLSLGAFTQIATEEQGEVSISWHFL</sequence>
<dbReference type="SUPFAM" id="SSF50685">
    <property type="entry name" value="Barwin-like endoglucanases"/>
    <property type="match status" value="1"/>
</dbReference>
<accession>A0A8E2J2Q6</accession>